<dbReference type="InterPro" id="IPR037523">
    <property type="entry name" value="VOC_core"/>
</dbReference>
<dbReference type="RefSeq" id="WP_168034603.1">
    <property type="nucleotide sequence ID" value="NZ_JAAVNE010000057.1"/>
</dbReference>
<name>A0ABX1E9M2_9PROT</name>
<gene>
    <name evidence="3" type="ORF">HEQ75_23720</name>
</gene>
<evidence type="ECO:0000256" key="1">
    <source>
        <dbReference type="ARBA" id="ARBA00022723"/>
    </source>
</evidence>
<dbReference type="EMBL" id="JAAVNE010000057">
    <property type="protein sequence ID" value="NKC33887.1"/>
    <property type="molecule type" value="Genomic_DNA"/>
</dbReference>
<proteinExistence type="predicted"/>
<organism evidence="3 4">
    <name type="scientific">Falsiroseomonas selenitidurans</name>
    <dbReference type="NCBI Taxonomy" id="2716335"/>
    <lineage>
        <taxon>Bacteria</taxon>
        <taxon>Pseudomonadati</taxon>
        <taxon>Pseudomonadota</taxon>
        <taxon>Alphaproteobacteria</taxon>
        <taxon>Acetobacterales</taxon>
        <taxon>Roseomonadaceae</taxon>
        <taxon>Falsiroseomonas</taxon>
    </lineage>
</organism>
<keyword evidence="1" id="KW-0479">Metal-binding</keyword>
<dbReference type="PROSITE" id="PS51819">
    <property type="entry name" value="VOC"/>
    <property type="match status" value="1"/>
</dbReference>
<evidence type="ECO:0000313" key="3">
    <source>
        <dbReference type="EMBL" id="NKC33887.1"/>
    </source>
</evidence>
<dbReference type="PANTHER" id="PTHR43048:SF3">
    <property type="entry name" value="METHYLMALONYL-COA EPIMERASE, MITOCHONDRIAL"/>
    <property type="match status" value="1"/>
</dbReference>
<comment type="caution">
    <text evidence="3">The sequence shown here is derived from an EMBL/GenBank/DDBJ whole genome shotgun (WGS) entry which is preliminary data.</text>
</comment>
<dbReference type="Pfam" id="PF00903">
    <property type="entry name" value="Glyoxalase"/>
    <property type="match status" value="1"/>
</dbReference>
<dbReference type="InterPro" id="IPR004360">
    <property type="entry name" value="Glyas_Fos-R_dOase_dom"/>
</dbReference>
<keyword evidence="4" id="KW-1185">Reference proteome</keyword>
<dbReference type="PANTHER" id="PTHR43048">
    <property type="entry name" value="METHYLMALONYL-COA EPIMERASE"/>
    <property type="match status" value="1"/>
</dbReference>
<dbReference type="Proteomes" id="UP000787635">
    <property type="component" value="Unassembled WGS sequence"/>
</dbReference>
<evidence type="ECO:0000313" key="4">
    <source>
        <dbReference type="Proteomes" id="UP000787635"/>
    </source>
</evidence>
<dbReference type="Gene3D" id="3.10.180.10">
    <property type="entry name" value="2,3-Dihydroxybiphenyl 1,2-Dioxygenase, domain 1"/>
    <property type="match status" value="1"/>
</dbReference>
<dbReference type="InterPro" id="IPR029068">
    <property type="entry name" value="Glyas_Bleomycin-R_OHBP_Dase"/>
</dbReference>
<protein>
    <submittedName>
        <fullName evidence="3">Bleomycin resistance protein</fullName>
    </submittedName>
</protein>
<reference evidence="3 4" key="1">
    <citation type="submission" date="2020-03" db="EMBL/GenBank/DDBJ databases">
        <title>Roseomonas selenitidurans sp. nov. isolated from urban soil.</title>
        <authorList>
            <person name="Liu H."/>
        </authorList>
    </citation>
    <scope>NUCLEOTIDE SEQUENCE [LARGE SCALE GENOMIC DNA]</scope>
    <source>
        <strain evidence="3 4">BU-1</strain>
    </source>
</reference>
<sequence>MSADRKAPPGVLGVHHTSFTVSSLDRAVALWTEVFGFPLLSRAPRDNAIIAEVTGVPGADVEIAYVRGPGHDIELIEFRGPADRAAVRPRPCDAGFSHVALMVTGLDALLARGALHGAHPVNPPVTNGRFGPIAGARIAYLRDPDGITIELIECREDGVEGTLR</sequence>
<feature type="domain" description="VOC" evidence="2">
    <location>
        <begin position="13"/>
        <end position="154"/>
    </location>
</feature>
<dbReference type="InterPro" id="IPR051785">
    <property type="entry name" value="MMCE/EMCE_epimerase"/>
</dbReference>
<dbReference type="SUPFAM" id="SSF54593">
    <property type="entry name" value="Glyoxalase/Bleomycin resistance protein/Dihydroxybiphenyl dioxygenase"/>
    <property type="match status" value="1"/>
</dbReference>
<accession>A0ABX1E9M2</accession>
<evidence type="ECO:0000259" key="2">
    <source>
        <dbReference type="PROSITE" id="PS51819"/>
    </source>
</evidence>